<evidence type="ECO:0000313" key="2">
    <source>
        <dbReference type="Proteomes" id="UP001396334"/>
    </source>
</evidence>
<gene>
    <name evidence="1" type="ORF">V6N11_051690</name>
</gene>
<comment type="caution">
    <text evidence="1">The sequence shown here is derived from an EMBL/GenBank/DDBJ whole genome shotgun (WGS) entry which is preliminary data.</text>
</comment>
<accession>A0ABR2U828</accession>
<proteinExistence type="predicted"/>
<name>A0ABR2U828_9ROSI</name>
<organism evidence="1 2">
    <name type="scientific">Hibiscus sabdariffa</name>
    <name type="common">roselle</name>
    <dbReference type="NCBI Taxonomy" id="183260"/>
    <lineage>
        <taxon>Eukaryota</taxon>
        <taxon>Viridiplantae</taxon>
        <taxon>Streptophyta</taxon>
        <taxon>Embryophyta</taxon>
        <taxon>Tracheophyta</taxon>
        <taxon>Spermatophyta</taxon>
        <taxon>Magnoliopsida</taxon>
        <taxon>eudicotyledons</taxon>
        <taxon>Gunneridae</taxon>
        <taxon>Pentapetalae</taxon>
        <taxon>rosids</taxon>
        <taxon>malvids</taxon>
        <taxon>Malvales</taxon>
        <taxon>Malvaceae</taxon>
        <taxon>Malvoideae</taxon>
        <taxon>Hibiscus</taxon>
    </lineage>
</organism>
<dbReference type="EMBL" id="JBBPBN010000001">
    <property type="protein sequence ID" value="KAK9045782.1"/>
    <property type="molecule type" value="Genomic_DNA"/>
</dbReference>
<evidence type="ECO:0000313" key="1">
    <source>
        <dbReference type="EMBL" id="KAK9045782.1"/>
    </source>
</evidence>
<protein>
    <submittedName>
        <fullName evidence="1">Uncharacterized protein</fullName>
    </submittedName>
</protein>
<keyword evidence="2" id="KW-1185">Reference proteome</keyword>
<reference evidence="1 2" key="1">
    <citation type="journal article" date="2024" name="G3 (Bethesda)">
        <title>Genome assembly of Hibiscus sabdariffa L. provides insights into metabolisms of medicinal natural products.</title>
        <authorList>
            <person name="Kim T."/>
        </authorList>
    </citation>
    <scope>NUCLEOTIDE SEQUENCE [LARGE SCALE GENOMIC DNA]</scope>
    <source>
        <strain evidence="1">TK-2024</strain>
        <tissue evidence="1">Old leaves</tissue>
    </source>
</reference>
<sequence length="94" mass="10560">MLISSKDKEPLRESTNSDEAGLCITRDVGSIDSNQITLLVEPIKENSNLDVNQIVRLPNETSFGIDQLSELYALQDRLEEFDYKLEDVQSGNLS</sequence>
<dbReference type="Proteomes" id="UP001396334">
    <property type="component" value="Unassembled WGS sequence"/>
</dbReference>